<reference evidence="5 6" key="1">
    <citation type="submission" date="2020-04" db="EMBL/GenBank/DDBJ databases">
        <title>Genome-Wide Identification of 5-Methylcytosine Sites in Bacterial Genomes By High-Throughput Sequencing of MspJI Restriction Fragments.</title>
        <authorList>
            <person name="Wu V."/>
        </authorList>
    </citation>
    <scope>NUCLEOTIDE SEQUENCE [LARGE SCALE GENOMIC DNA]</scope>
    <source>
        <strain evidence="5 6">S2</strain>
    </source>
</reference>
<dbReference type="GO" id="GO:0009253">
    <property type="term" value="P:peptidoglycan catabolic process"/>
    <property type="evidence" value="ECO:0007669"/>
    <property type="project" value="InterPro"/>
</dbReference>
<dbReference type="InterPro" id="IPR018392">
    <property type="entry name" value="LysM"/>
</dbReference>
<feature type="domain" description="LysM" evidence="4">
    <location>
        <begin position="31"/>
        <end position="74"/>
    </location>
</feature>
<dbReference type="EMBL" id="CP051128">
    <property type="protein sequence ID" value="QIZ08943.1"/>
    <property type="molecule type" value="Genomic_DNA"/>
</dbReference>
<dbReference type="SUPFAM" id="SSF54106">
    <property type="entry name" value="LysM domain"/>
    <property type="match status" value="2"/>
</dbReference>
<dbReference type="PANTHER" id="PTHR33734">
    <property type="entry name" value="LYSM DOMAIN-CONTAINING GPI-ANCHORED PROTEIN 2"/>
    <property type="match status" value="1"/>
</dbReference>
<reference evidence="5 6" key="2">
    <citation type="submission" date="2020-04" db="EMBL/GenBank/DDBJ databases">
        <authorList>
            <person name="Fomenkov A."/>
            <person name="Anton B.P."/>
            <person name="Roberts R.J."/>
        </authorList>
    </citation>
    <scope>NUCLEOTIDE SEQUENCE [LARGE SCALE GENOMIC DNA]</scope>
    <source>
        <strain evidence="5 6">S2</strain>
    </source>
</reference>
<sequence length="330" mass="37071">MKNNFVIAIGLVVIMLIHPFPAQAAGNKPSNIYLVKSGDTLPGIANRYNTSVNDLKVTNGLQSNSLLVGQKLWVPIMYEVVAGDTLRGISSAFHSTVDSIKANNQLSSENLYIGQVLKILPKKMTLQGQHILMTREEFRDWLFNARINRKVTIIQQHHTWLPSYKHFNGSNHFRMLIGMENFHKRRMGWNNIAQNITTFPDGRVAVSRPLNIAPEGTIGPKANSTGITIENVGNFDKGHDVMTAEQKETIVYITAMLSIKFGLTPSIDSITYHHWWNLRTKERVLDRGPDYNVKTCPGTGFFGGNSTTSAINNFYPLVSHKMQEILANRH</sequence>
<evidence type="ECO:0000256" key="2">
    <source>
        <dbReference type="ARBA" id="ARBA00032390"/>
    </source>
</evidence>
<dbReference type="SMART" id="SM00257">
    <property type="entry name" value="LysM"/>
    <property type="match status" value="2"/>
</dbReference>
<dbReference type="SUPFAM" id="SSF55846">
    <property type="entry name" value="N-acetylmuramoyl-L-alanine amidase-like"/>
    <property type="match status" value="1"/>
</dbReference>
<feature type="chain" id="PRO_5026017690" description="Autolysin" evidence="3">
    <location>
        <begin position="25"/>
        <end position="330"/>
    </location>
</feature>
<feature type="domain" description="LysM" evidence="4">
    <location>
        <begin position="76"/>
        <end position="119"/>
    </location>
</feature>
<evidence type="ECO:0000256" key="1">
    <source>
        <dbReference type="ARBA" id="ARBA00030881"/>
    </source>
</evidence>
<evidence type="ECO:0000256" key="3">
    <source>
        <dbReference type="SAM" id="SignalP"/>
    </source>
</evidence>
<organism evidence="5 6">
    <name type="scientific">Priestia megaterium</name>
    <name type="common">Bacillus megaterium</name>
    <dbReference type="NCBI Taxonomy" id="1404"/>
    <lineage>
        <taxon>Bacteria</taxon>
        <taxon>Bacillati</taxon>
        <taxon>Bacillota</taxon>
        <taxon>Bacilli</taxon>
        <taxon>Bacillales</taxon>
        <taxon>Bacillaceae</taxon>
        <taxon>Priestia</taxon>
    </lineage>
</organism>
<evidence type="ECO:0000313" key="6">
    <source>
        <dbReference type="Proteomes" id="UP000501868"/>
    </source>
</evidence>
<dbReference type="Pfam" id="PF01476">
    <property type="entry name" value="LysM"/>
    <property type="match status" value="2"/>
</dbReference>
<gene>
    <name evidence="5" type="ORF">HFZ78_21405</name>
</gene>
<evidence type="ECO:0000259" key="4">
    <source>
        <dbReference type="PROSITE" id="PS51782"/>
    </source>
</evidence>
<proteinExistence type="predicted"/>
<evidence type="ECO:0000313" key="5">
    <source>
        <dbReference type="EMBL" id="QIZ08943.1"/>
    </source>
</evidence>
<dbReference type="Gene3D" id="3.10.350.10">
    <property type="entry name" value="LysM domain"/>
    <property type="match status" value="2"/>
</dbReference>
<dbReference type="InterPro" id="IPR036779">
    <property type="entry name" value="LysM_dom_sf"/>
</dbReference>
<dbReference type="Gene3D" id="3.40.80.10">
    <property type="entry name" value="Peptidoglycan recognition protein-like"/>
    <property type="match status" value="1"/>
</dbReference>
<dbReference type="PROSITE" id="PS51782">
    <property type="entry name" value="LYSM"/>
    <property type="match status" value="2"/>
</dbReference>
<dbReference type="GO" id="GO:0008745">
    <property type="term" value="F:N-acetylmuramoyl-L-alanine amidase activity"/>
    <property type="evidence" value="ECO:0007669"/>
    <property type="project" value="InterPro"/>
</dbReference>
<dbReference type="CDD" id="cd06583">
    <property type="entry name" value="PGRP"/>
    <property type="match status" value="1"/>
</dbReference>
<keyword evidence="3" id="KW-0732">Signal</keyword>
<accession>A0A6H1P5X4</accession>
<dbReference type="CDD" id="cd00118">
    <property type="entry name" value="LysM"/>
    <property type="match status" value="2"/>
</dbReference>
<dbReference type="AlphaFoldDB" id="A0A6H1P5X4"/>
<protein>
    <recommendedName>
        <fullName evidence="2">Autolysin</fullName>
    </recommendedName>
    <alternativeName>
        <fullName evidence="1">Cell wall hydrolase</fullName>
    </alternativeName>
</protein>
<feature type="signal peptide" evidence="3">
    <location>
        <begin position="1"/>
        <end position="24"/>
    </location>
</feature>
<dbReference type="PANTHER" id="PTHR33734:SF22">
    <property type="entry name" value="MEMBRANE-BOUND LYTIC MUREIN TRANSGLYCOSYLASE D"/>
    <property type="match status" value="1"/>
</dbReference>
<dbReference type="InterPro" id="IPR036505">
    <property type="entry name" value="Amidase/PGRP_sf"/>
</dbReference>
<dbReference type="InterPro" id="IPR002502">
    <property type="entry name" value="Amidase_domain"/>
</dbReference>
<name>A0A6H1P5X4_PRIMG</name>
<dbReference type="Proteomes" id="UP000501868">
    <property type="component" value="Chromosome"/>
</dbReference>